<reference evidence="2" key="1">
    <citation type="journal article" date="2020" name="Fungal Divers.">
        <title>Resolving the Mortierellaceae phylogeny through synthesis of multi-gene phylogenetics and phylogenomics.</title>
        <authorList>
            <person name="Vandepol N."/>
            <person name="Liber J."/>
            <person name="Desiro A."/>
            <person name="Na H."/>
            <person name="Kennedy M."/>
            <person name="Barry K."/>
            <person name="Grigoriev I.V."/>
            <person name="Miller A.N."/>
            <person name="O'Donnell K."/>
            <person name="Stajich J.E."/>
            <person name="Bonito G."/>
        </authorList>
    </citation>
    <scope>NUCLEOTIDE SEQUENCE</scope>
    <source>
        <strain evidence="2">NRRL 28262</strain>
    </source>
</reference>
<accession>A0AAD4D0S6</accession>
<feature type="region of interest" description="Disordered" evidence="1">
    <location>
        <begin position="161"/>
        <end position="251"/>
    </location>
</feature>
<dbReference type="Proteomes" id="UP001194580">
    <property type="component" value="Unassembled WGS sequence"/>
</dbReference>
<name>A0AAD4D0S6_9FUNG</name>
<protein>
    <submittedName>
        <fullName evidence="2">Uncharacterized protein</fullName>
    </submittedName>
</protein>
<dbReference type="EMBL" id="JAAAIL010003443">
    <property type="protein sequence ID" value="KAG0250570.1"/>
    <property type="molecule type" value="Genomic_DNA"/>
</dbReference>
<feature type="non-terminal residue" evidence="2">
    <location>
        <position position="1"/>
    </location>
</feature>
<feature type="compositionally biased region" description="Polar residues" evidence="1">
    <location>
        <begin position="20"/>
        <end position="40"/>
    </location>
</feature>
<dbReference type="AlphaFoldDB" id="A0AAD4D0S6"/>
<gene>
    <name evidence="2" type="ORF">BGZ95_007156</name>
</gene>
<comment type="caution">
    <text evidence="2">The sequence shown here is derived from an EMBL/GenBank/DDBJ whole genome shotgun (WGS) entry which is preliminary data.</text>
</comment>
<feature type="compositionally biased region" description="Polar residues" evidence="1">
    <location>
        <begin position="225"/>
        <end position="234"/>
    </location>
</feature>
<sequence>LQFIDCPSSTVAMIKEDRQGNINNATKSNGDSKDANSNFNSTSSLATEHVEWALKKIAVRAKITMPGFANDFGFYSEQDAHTAFSNLLLSTNLSEATRLRLQETYKVWRGNHGMVFWANKVASLQTTITLKRTAGEVVAGTQRIAKKLILEEANNLVHSFTDSEADDSSNTLGALPSAPDETHMCSPWATSPSTGIDTLDSEENRPTASPLPRRCHLQDSDVTAGDNTTNSIQTDHQRAHPEDEQASDLANGDDSLDLEEIDDLVALITSVKHKECDKWVLDDRCVPCMVDDYKESAIEALRARELTKTEPADIMILAGTFAPWSPTARMTKIFPKQCLKKIRGSLTKKVDAIDIEDASILRSIRHRTNSELEEAVEALDDVKNKRLRRLFQQ</sequence>
<feature type="non-terminal residue" evidence="2">
    <location>
        <position position="393"/>
    </location>
</feature>
<feature type="region of interest" description="Disordered" evidence="1">
    <location>
        <begin position="16"/>
        <end position="40"/>
    </location>
</feature>
<evidence type="ECO:0000313" key="2">
    <source>
        <dbReference type="EMBL" id="KAG0250570.1"/>
    </source>
</evidence>
<feature type="compositionally biased region" description="Polar residues" evidence="1">
    <location>
        <begin position="161"/>
        <end position="172"/>
    </location>
</feature>
<evidence type="ECO:0000256" key="1">
    <source>
        <dbReference type="SAM" id="MobiDB-lite"/>
    </source>
</evidence>
<keyword evidence="3" id="KW-1185">Reference proteome</keyword>
<proteinExistence type="predicted"/>
<organism evidence="2 3">
    <name type="scientific">Linnemannia exigua</name>
    <dbReference type="NCBI Taxonomy" id="604196"/>
    <lineage>
        <taxon>Eukaryota</taxon>
        <taxon>Fungi</taxon>
        <taxon>Fungi incertae sedis</taxon>
        <taxon>Mucoromycota</taxon>
        <taxon>Mortierellomycotina</taxon>
        <taxon>Mortierellomycetes</taxon>
        <taxon>Mortierellales</taxon>
        <taxon>Mortierellaceae</taxon>
        <taxon>Linnemannia</taxon>
    </lineage>
</organism>
<evidence type="ECO:0000313" key="3">
    <source>
        <dbReference type="Proteomes" id="UP001194580"/>
    </source>
</evidence>